<accession>C6E3B8</accession>
<dbReference type="Pfam" id="PF14356">
    <property type="entry name" value="DUF4403"/>
    <property type="match status" value="1"/>
</dbReference>
<protein>
    <recommendedName>
        <fullName evidence="2">DUF4403 family protein</fullName>
    </recommendedName>
</protein>
<dbReference type="OrthoDB" id="617059at2"/>
<proteinExistence type="predicted"/>
<name>C6E3B8_GEOSM</name>
<dbReference type="HOGENOM" id="CLU_047106_0_0_7"/>
<dbReference type="AlphaFoldDB" id="C6E3B8"/>
<dbReference type="EMBL" id="CP001661">
    <property type="protein sequence ID" value="ACT19110.1"/>
    <property type="molecule type" value="Genomic_DNA"/>
</dbReference>
<dbReference type="InterPro" id="IPR025515">
    <property type="entry name" value="DUF4403"/>
</dbReference>
<dbReference type="STRING" id="443144.GM21_3082"/>
<gene>
    <name evidence="1" type="ordered locus">GM21_3082</name>
</gene>
<sequence length="417" mass="44970">MLSSVCASAAAPPSSINVTVETSAADLAGIINQSLPKELYKGQGGLGTSISVLRTGPMVVNAADNYVYLTLPVQLTFKYALYESYPLRTRLKFKAKIDVTPDWRLKTEVYYIGLSDNLADTFKVGPLSLKPKSMVDNISQPVQKLLAPIIDTKVNDAVQLRGKVTGVWQKAFSPTLVSKEFSAWLKLAPERIVMSPLSAVNNQVRLSIGIITGAEIVVGPKPTPAPVKPLPQVRQLQAFDKAFRIQLGADIFYADLVEALKPVLLEKTFGEEKKITVKRFNLKGEDGRLVVVLTATGDFDGELTLLAKPVYNPQNNSLTFEDVDFDTKGAGVLISAGSWLFSSTIKTTIKTKLDSSIAEQLEKARGKASSALASVQIAEHVKLTGAVKSLGLGEPVVLNDRLSLQVVAQGESSVSLK</sequence>
<reference evidence="1" key="1">
    <citation type="submission" date="2009-07" db="EMBL/GenBank/DDBJ databases">
        <title>Complete sequence of Geobacter sp. M21.</title>
        <authorList>
            <consortium name="US DOE Joint Genome Institute"/>
            <person name="Lucas S."/>
            <person name="Copeland A."/>
            <person name="Lapidus A."/>
            <person name="Glavina del Rio T."/>
            <person name="Dalin E."/>
            <person name="Tice H."/>
            <person name="Bruce D."/>
            <person name="Goodwin L."/>
            <person name="Pitluck S."/>
            <person name="Saunders E."/>
            <person name="Brettin T."/>
            <person name="Detter J.C."/>
            <person name="Han C."/>
            <person name="Larimer F."/>
            <person name="Land M."/>
            <person name="Hauser L."/>
            <person name="Kyrpides N."/>
            <person name="Ovchinnikova G."/>
            <person name="Lovley D."/>
        </authorList>
    </citation>
    <scope>NUCLEOTIDE SEQUENCE [LARGE SCALE GENOMIC DNA]</scope>
    <source>
        <strain evidence="1">M21</strain>
    </source>
</reference>
<organism evidence="1">
    <name type="scientific">Geobacter sp. (strain M21)</name>
    <dbReference type="NCBI Taxonomy" id="443144"/>
    <lineage>
        <taxon>Bacteria</taxon>
        <taxon>Pseudomonadati</taxon>
        <taxon>Thermodesulfobacteriota</taxon>
        <taxon>Desulfuromonadia</taxon>
        <taxon>Geobacterales</taxon>
        <taxon>Geobacteraceae</taxon>
        <taxon>Geobacter</taxon>
    </lineage>
</organism>
<dbReference type="eggNOG" id="ENOG502ZAFW">
    <property type="taxonomic scope" value="Bacteria"/>
</dbReference>
<evidence type="ECO:0000313" key="1">
    <source>
        <dbReference type="EMBL" id="ACT19110.1"/>
    </source>
</evidence>
<evidence type="ECO:0008006" key="2">
    <source>
        <dbReference type="Google" id="ProtNLM"/>
    </source>
</evidence>
<dbReference type="KEGG" id="gem:GM21_3082"/>